<proteinExistence type="predicted"/>
<dbReference type="EMBL" id="MN956836">
    <property type="protein sequence ID" value="QTX13856.1"/>
    <property type="molecule type" value="Genomic_DNA"/>
</dbReference>
<sequence>MSYFFCSMMRLVDRFFFLFKFVLQLHGYFYWSVPPDFLLSTLCSDIFSEVVFRSLIRSVKWFKPRKSLDSNLSLAGSSKTAGKS</sequence>
<dbReference type="AlphaFoldDB" id="A0A8B0SRM2"/>
<protein>
    <submittedName>
        <fullName evidence="1">Uncharacterized protein</fullName>
    </submittedName>
</protein>
<keyword evidence="1" id="KW-0614">Plasmid</keyword>
<organism evidence="1">
    <name type="scientific">Klebsiella pneumoniae</name>
    <dbReference type="NCBI Taxonomy" id="573"/>
    <lineage>
        <taxon>Bacteria</taxon>
        <taxon>Pseudomonadati</taxon>
        <taxon>Pseudomonadota</taxon>
        <taxon>Gammaproteobacteria</taxon>
        <taxon>Enterobacterales</taxon>
        <taxon>Enterobacteriaceae</taxon>
        <taxon>Klebsiella/Raoultella group</taxon>
        <taxon>Klebsiella</taxon>
        <taxon>Klebsiella pneumoniae complex</taxon>
    </lineage>
</organism>
<geneLocation type="plasmid" evidence="1">
    <name>p17-15-vir-like</name>
</geneLocation>
<name>A0A8B0SRM2_KLEPN</name>
<accession>A0A8B0SRM2</accession>
<evidence type="ECO:0000313" key="1">
    <source>
        <dbReference type="EMBL" id="QTX13856.1"/>
    </source>
</evidence>
<reference evidence="1" key="1">
    <citation type="submission" date="2020-01" db="EMBL/GenBank/DDBJ databases">
        <authorList>
            <person name="Qin S."/>
        </authorList>
    </citation>
    <scope>NUCLEOTIDE SEQUENCE</scope>
    <source>
        <strain evidence="1">CVir17-16-YZ6g</strain>
        <plasmid evidence="1">p17-15-vir-like</plasmid>
    </source>
</reference>